<protein>
    <submittedName>
        <fullName evidence="2">NrdH-redoxin</fullName>
    </submittedName>
</protein>
<dbReference type="InterPro" id="IPR002109">
    <property type="entry name" value="Glutaredoxin"/>
</dbReference>
<reference evidence="2 3" key="1">
    <citation type="submission" date="2017-09" db="EMBL/GenBank/DDBJ databases">
        <title>Large-scale bioinformatics analysis of Bacillus genomes uncovers conserved roles of natural products in bacterial physiology.</title>
        <authorList>
            <consortium name="Agbiome Team Llc"/>
            <person name="Bleich R.M."/>
            <person name="Grubbs K.J."/>
            <person name="Santa Maria K.C."/>
            <person name="Allen S.E."/>
            <person name="Farag S."/>
            <person name="Shank E.A."/>
            <person name="Bowers A."/>
        </authorList>
    </citation>
    <scope>NUCLEOTIDE SEQUENCE [LARGE SCALE GENOMIC DNA]</scope>
    <source>
        <strain evidence="2 3">AFS009893</strain>
    </source>
</reference>
<dbReference type="RefSeq" id="WP_097834237.1">
    <property type="nucleotide sequence ID" value="NZ_JARMDG010000024.1"/>
</dbReference>
<organism evidence="2 3">
    <name type="scientific">Bacillus pseudomycoides</name>
    <dbReference type="NCBI Taxonomy" id="64104"/>
    <lineage>
        <taxon>Bacteria</taxon>
        <taxon>Bacillati</taxon>
        <taxon>Bacillota</taxon>
        <taxon>Bacilli</taxon>
        <taxon>Bacillales</taxon>
        <taxon>Bacillaceae</taxon>
        <taxon>Bacillus</taxon>
        <taxon>Bacillus cereus group</taxon>
    </lineage>
</organism>
<dbReference type="Pfam" id="PF00462">
    <property type="entry name" value="Glutaredoxin"/>
    <property type="match status" value="1"/>
</dbReference>
<evidence type="ECO:0000313" key="3">
    <source>
        <dbReference type="Proteomes" id="UP000219775"/>
    </source>
</evidence>
<dbReference type="Gene3D" id="3.40.30.10">
    <property type="entry name" value="Glutaredoxin"/>
    <property type="match status" value="1"/>
</dbReference>
<evidence type="ECO:0000313" key="2">
    <source>
        <dbReference type="EMBL" id="PEM73304.1"/>
    </source>
</evidence>
<name>A0A2B5JYB3_9BACI</name>
<accession>A0A2B5JYB3</accession>
<gene>
    <name evidence="2" type="ORF">CN613_02255</name>
</gene>
<feature type="domain" description="Glutaredoxin" evidence="1">
    <location>
        <begin position="5"/>
        <end position="56"/>
    </location>
</feature>
<dbReference type="PROSITE" id="PS51354">
    <property type="entry name" value="GLUTAREDOXIN_2"/>
    <property type="match status" value="1"/>
</dbReference>
<dbReference type="CDD" id="cd02976">
    <property type="entry name" value="NrdH"/>
    <property type="match status" value="1"/>
</dbReference>
<dbReference type="SUPFAM" id="SSF52833">
    <property type="entry name" value="Thioredoxin-like"/>
    <property type="match status" value="1"/>
</dbReference>
<evidence type="ECO:0000259" key="1">
    <source>
        <dbReference type="Pfam" id="PF00462"/>
    </source>
</evidence>
<sequence>MATKIIMFTKNECPNCKRAKHFLGFAPVEIELEERNIDKDIDYKNEADDLGIMSLPAFKFENGNIVRGFEEGKIMNELGL</sequence>
<comment type="caution">
    <text evidence="2">The sequence shown here is derived from an EMBL/GenBank/DDBJ whole genome shotgun (WGS) entry which is preliminary data.</text>
</comment>
<dbReference type="AlphaFoldDB" id="A0A2B5JYB3"/>
<proteinExistence type="predicted"/>
<dbReference type="Proteomes" id="UP000219775">
    <property type="component" value="Unassembled WGS sequence"/>
</dbReference>
<dbReference type="InterPro" id="IPR036249">
    <property type="entry name" value="Thioredoxin-like_sf"/>
</dbReference>
<dbReference type="EMBL" id="NUDP01000005">
    <property type="protein sequence ID" value="PEM73304.1"/>
    <property type="molecule type" value="Genomic_DNA"/>
</dbReference>